<proteinExistence type="predicted"/>
<protein>
    <submittedName>
        <fullName evidence="1">ARM repeat superfamily protein</fullName>
    </submittedName>
</protein>
<keyword evidence="2" id="KW-1185">Reference proteome</keyword>
<organism evidence="1 2">
    <name type="scientific">Citrus sinensis</name>
    <name type="common">Sweet orange</name>
    <name type="synonym">Citrus aurantium var. sinensis</name>
    <dbReference type="NCBI Taxonomy" id="2711"/>
    <lineage>
        <taxon>Eukaryota</taxon>
        <taxon>Viridiplantae</taxon>
        <taxon>Streptophyta</taxon>
        <taxon>Embryophyta</taxon>
        <taxon>Tracheophyta</taxon>
        <taxon>Spermatophyta</taxon>
        <taxon>Magnoliopsida</taxon>
        <taxon>eudicotyledons</taxon>
        <taxon>Gunneridae</taxon>
        <taxon>Pentapetalae</taxon>
        <taxon>rosids</taxon>
        <taxon>malvids</taxon>
        <taxon>Sapindales</taxon>
        <taxon>Rutaceae</taxon>
        <taxon>Aurantioideae</taxon>
        <taxon>Citrus</taxon>
    </lineage>
</organism>
<name>A0ACB8P2W2_CITSI</name>
<dbReference type="EMBL" id="CM039170">
    <property type="protein sequence ID" value="KAH9804095.1"/>
    <property type="molecule type" value="Genomic_DNA"/>
</dbReference>
<dbReference type="Proteomes" id="UP000829398">
    <property type="component" value="Chromosome 1"/>
</dbReference>
<gene>
    <name evidence="1" type="ORF">KPL71_002007</name>
</gene>
<reference evidence="2" key="1">
    <citation type="journal article" date="2023" name="Hortic. Res.">
        <title>A chromosome-level phased genome enabling allele-level studies in sweet orange: a case study on citrus Huanglongbing tolerance.</title>
        <authorList>
            <person name="Wu B."/>
            <person name="Yu Q."/>
            <person name="Deng Z."/>
            <person name="Duan Y."/>
            <person name="Luo F."/>
            <person name="Gmitter F. Jr."/>
        </authorList>
    </citation>
    <scope>NUCLEOTIDE SEQUENCE [LARGE SCALE GENOMIC DNA]</scope>
    <source>
        <strain evidence="2">cv. Valencia</strain>
    </source>
</reference>
<comment type="caution">
    <text evidence="1">The sequence shown here is derived from an EMBL/GenBank/DDBJ whole genome shotgun (WGS) entry which is preliminary data.</text>
</comment>
<evidence type="ECO:0000313" key="1">
    <source>
        <dbReference type="EMBL" id="KAH9804095.1"/>
    </source>
</evidence>
<sequence>MGNPDTNWEEAFNRFEQAVVSGSEALQVKALTKLARVSKFAPQDILAATIPILARLLGENNFSGNLTRSIQQAAAYCLKQIASQADGALATEIGQSGVINSVLRLFPQSDDSFRTVLVKCLRVFVTFGNENRVIVARNGGLEIVIDLLNSCNDGTRRYLLEILSALALLREVRRVLICLGGLRYLVEAVSFGCVVSRERACQAIGLLGVTGRARRLLVELGVIPGLVELFHIGDWTTKLVAGNTLGVIAAHVEYIRPVAEAGAIPLYAELLQGPDSTGYKHSVPVIRNSGAIPILVNLLRGENDEVREKVSGAIAQLSYNEADRVALADAGAVPIMIELLHDESEELRDNAAESLINFSEDPLQHERISEAIGIPSFQSMQSRLTRIRASDDLMARSMRRMSIEQLTWDPDLV</sequence>
<evidence type="ECO:0000313" key="2">
    <source>
        <dbReference type="Proteomes" id="UP000829398"/>
    </source>
</evidence>
<accession>A0ACB8P2W2</accession>